<name>A0A5P8W4P4_9NOSO</name>
<keyword evidence="4" id="KW-1185">Reference proteome</keyword>
<protein>
    <submittedName>
        <fullName evidence="3">Uncharacterized protein</fullName>
    </submittedName>
</protein>
<dbReference type="Proteomes" id="UP000326678">
    <property type="component" value="Chromosome Gxm1"/>
</dbReference>
<feature type="coiled-coil region" evidence="1">
    <location>
        <begin position="514"/>
        <end position="541"/>
    </location>
</feature>
<sequence>MPPVPGYLIFITLVLVVLPSISTIFLRLALYQHLLFLEEKVRRLISRQSPGQQPKILEELERRFRDASRNLDQVNTAALIDQVYSQEKVWGFTCEQIDYFCRILPNLLLAFGLLGTFLGITLNLAALSQTINQTNIRNVSNLVAELKKPLEGMSIAFTTSLTGLFFSTFLTIFNWFKNTSFAKYRLICTLEDYLDNIYHPQIQGDTRLDKIVKKMVSQQDEFLTRFGDTVRDAVEKSIGSVAKQIADGNKEAADLAKQVYEGFYQAAGTISGAANEFEHTITELNAKSHIFKQSAETFANSQFPQKLSAATANLTTMQERFSQSATSLAQTTQLIETALIEVQRCSQELTNLAIDIKKANQTSIQVLDLHQNNQNSLGEIIPQLKQGATSFSKAINKLDKLEERIANKADNLTQLVEGVKSYTEQVNLAIEALGDRLILSLSQQIGSNNQQVKAVMVNFEEYANQLGVKFDISKSDFIDLIQNNNEKFTSEYKNVSALIVKGIIQQTEINKQGLQMLINNVQDFNKDVNNIKDEISRLRQIMEK</sequence>
<feature type="transmembrane region" description="Helical" evidence="2">
    <location>
        <begin position="155"/>
        <end position="176"/>
    </location>
</feature>
<evidence type="ECO:0000313" key="3">
    <source>
        <dbReference type="EMBL" id="QFS47582.1"/>
    </source>
</evidence>
<organism evidence="3 4">
    <name type="scientific">Nostoc sphaeroides CCNUC1</name>
    <dbReference type="NCBI Taxonomy" id="2653204"/>
    <lineage>
        <taxon>Bacteria</taxon>
        <taxon>Bacillati</taxon>
        <taxon>Cyanobacteriota</taxon>
        <taxon>Cyanophyceae</taxon>
        <taxon>Nostocales</taxon>
        <taxon>Nostocaceae</taxon>
        <taxon>Nostoc</taxon>
    </lineage>
</organism>
<proteinExistence type="predicted"/>
<feature type="coiled-coil region" evidence="1">
    <location>
        <begin position="391"/>
        <end position="418"/>
    </location>
</feature>
<dbReference type="AlphaFoldDB" id="A0A5P8W4P4"/>
<dbReference type="EMBL" id="CP045226">
    <property type="protein sequence ID" value="QFS47582.1"/>
    <property type="molecule type" value="Genomic_DNA"/>
</dbReference>
<evidence type="ECO:0000256" key="1">
    <source>
        <dbReference type="SAM" id="Coils"/>
    </source>
</evidence>
<evidence type="ECO:0000256" key="2">
    <source>
        <dbReference type="SAM" id="Phobius"/>
    </source>
</evidence>
<keyword evidence="2" id="KW-0472">Membrane</keyword>
<evidence type="ECO:0000313" key="4">
    <source>
        <dbReference type="Proteomes" id="UP000326678"/>
    </source>
</evidence>
<dbReference type="RefSeq" id="WP_152589847.1">
    <property type="nucleotide sequence ID" value="NZ_CP045226.1"/>
</dbReference>
<keyword evidence="2" id="KW-0812">Transmembrane</keyword>
<keyword evidence="2" id="KW-1133">Transmembrane helix</keyword>
<feature type="transmembrane region" description="Helical" evidence="2">
    <location>
        <begin position="107"/>
        <end position="127"/>
    </location>
</feature>
<accession>A0A5P8W4P4</accession>
<reference evidence="3 4" key="1">
    <citation type="submission" date="2019-10" db="EMBL/GenBank/DDBJ databases">
        <title>Genomic and transcriptomic insights into the perfect genentic adaptation of a filamentous nitrogen-fixing cyanobacterium to rice fields.</title>
        <authorList>
            <person name="Chen Z."/>
        </authorList>
    </citation>
    <scope>NUCLEOTIDE SEQUENCE [LARGE SCALE GENOMIC DNA]</scope>
    <source>
        <strain evidence="3">CCNUC1</strain>
    </source>
</reference>
<keyword evidence="1" id="KW-0175">Coiled coil</keyword>
<dbReference type="KEGG" id="nsh:GXM_05074"/>
<gene>
    <name evidence="3" type="ORF">GXM_05074</name>
</gene>
<feature type="transmembrane region" description="Helical" evidence="2">
    <location>
        <begin position="6"/>
        <end position="30"/>
    </location>
</feature>